<dbReference type="Proteomes" id="UP000663281">
    <property type="component" value="Chromosome"/>
</dbReference>
<keyword evidence="3 8" id="KW-1134">Transmembrane beta strand</keyword>
<gene>
    <name evidence="13" type="ORF">JYB88_06385</name>
</gene>
<feature type="domain" description="TonB-dependent receptor plug" evidence="12">
    <location>
        <begin position="54"/>
        <end position="165"/>
    </location>
</feature>
<evidence type="ECO:0000256" key="9">
    <source>
        <dbReference type="RuleBase" id="RU003357"/>
    </source>
</evidence>
<dbReference type="Pfam" id="PF00593">
    <property type="entry name" value="TonB_dep_Rec_b-barrel"/>
    <property type="match status" value="1"/>
</dbReference>
<name>A0A974XWW5_9GAMM</name>
<dbReference type="EMBL" id="CP071504">
    <property type="protein sequence ID" value="QSX31809.1"/>
    <property type="molecule type" value="Genomic_DNA"/>
</dbReference>
<keyword evidence="7 8" id="KW-0998">Cell outer membrane</keyword>
<dbReference type="InterPro" id="IPR037066">
    <property type="entry name" value="Plug_dom_sf"/>
</dbReference>
<dbReference type="Gene3D" id="2.170.130.10">
    <property type="entry name" value="TonB-dependent receptor, plug domain"/>
    <property type="match status" value="1"/>
</dbReference>
<keyword evidence="4 8" id="KW-0812">Transmembrane</keyword>
<evidence type="ECO:0000256" key="6">
    <source>
        <dbReference type="ARBA" id="ARBA00023136"/>
    </source>
</evidence>
<evidence type="ECO:0000256" key="2">
    <source>
        <dbReference type="ARBA" id="ARBA00022448"/>
    </source>
</evidence>
<dbReference type="CDD" id="cd01347">
    <property type="entry name" value="ligand_gated_channel"/>
    <property type="match status" value="1"/>
</dbReference>
<dbReference type="GO" id="GO:0009279">
    <property type="term" value="C:cell outer membrane"/>
    <property type="evidence" value="ECO:0007669"/>
    <property type="project" value="UniProtKB-SubCell"/>
</dbReference>
<dbReference type="Gene3D" id="2.40.170.20">
    <property type="entry name" value="TonB-dependent receptor, beta-barrel domain"/>
    <property type="match status" value="1"/>
</dbReference>
<dbReference type="InterPro" id="IPR012910">
    <property type="entry name" value="Plug_dom"/>
</dbReference>
<reference evidence="13 14" key="1">
    <citation type="submission" date="2021-03" db="EMBL/GenBank/DDBJ databases">
        <title>Novel species identification of genus Shewanella.</title>
        <authorList>
            <person name="Liu G."/>
            <person name="Zhang Q."/>
        </authorList>
    </citation>
    <scope>NUCLEOTIDE SEQUENCE [LARGE SCALE GENOMIC DNA]</scope>
    <source>
        <strain evidence="13 14">FJAT-53726</strain>
    </source>
</reference>
<dbReference type="PANTHER" id="PTHR47234">
    <property type="match status" value="1"/>
</dbReference>
<protein>
    <submittedName>
        <fullName evidence="13">TonB-dependent receptor</fullName>
    </submittedName>
</protein>
<feature type="domain" description="TonB-dependent receptor-like beta-barrel" evidence="11">
    <location>
        <begin position="376"/>
        <end position="911"/>
    </location>
</feature>
<comment type="subcellular location">
    <subcellularLocation>
        <location evidence="1 8">Cell outer membrane</location>
        <topology evidence="1 8">Multi-pass membrane protein</topology>
    </subcellularLocation>
</comment>
<evidence type="ECO:0000313" key="13">
    <source>
        <dbReference type="EMBL" id="QSX31809.1"/>
    </source>
</evidence>
<dbReference type="InterPro" id="IPR039426">
    <property type="entry name" value="TonB-dep_rcpt-like"/>
</dbReference>
<dbReference type="InterPro" id="IPR036942">
    <property type="entry name" value="Beta-barrel_TonB_sf"/>
</dbReference>
<dbReference type="Pfam" id="PF07715">
    <property type="entry name" value="Plug"/>
    <property type="match status" value="1"/>
</dbReference>
<keyword evidence="14" id="KW-1185">Reference proteome</keyword>
<evidence type="ECO:0000256" key="7">
    <source>
        <dbReference type="ARBA" id="ARBA00023237"/>
    </source>
</evidence>
<keyword evidence="5 9" id="KW-0798">TonB box</keyword>
<dbReference type="PROSITE" id="PS52016">
    <property type="entry name" value="TONB_DEPENDENT_REC_3"/>
    <property type="match status" value="1"/>
</dbReference>
<dbReference type="PANTHER" id="PTHR47234:SF2">
    <property type="entry name" value="TONB-DEPENDENT RECEPTOR"/>
    <property type="match status" value="1"/>
</dbReference>
<evidence type="ECO:0000259" key="12">
    <source>
        <dbReference type="Pfam" id="PF07715"/>
    </source>
</evidence>
<keyword evidence="2 8" id="KW-0813">Transport</keyword>
<evidence type="ECO:0000259" key="11">
    <source>
        <dbReference type="Pfam" id="PF00593"/>
    </source>
</evidence>
<evidence type="ECO:0000313" key="14">
    <source>
        <dbReference type="Proteomes" id="UP000663281"/>
    </source>
</evidence>
<evidence type="ECO:0000256" key="8">
    <source>
        <dbReference type="PROSITE-ProRule" id="PRU01360"/>
    </source>
</evidence>
<dbReference type="SUPFAM" id="SSF56935">
    <property type="entry name" value="Porins"/>
    <property type="match status" value="1"/>
</dbReference>
<evidence type="ECO:0000256" key="3">
    <source>
        <dbReference type="ARBA" id="ARBA00022452"/>
    </source>
</evidence>
<dbReference type="KEGG" id="scyp:JYB88_06385"/>
<proteinExistence type="inferred from homology"/>
<evidence type="ECO:0000256" key="10">
    <source>
        <dbReference type="SAM" id="SignalP"/>
    </source>
</evidence>
<dbReference type="AlphaFoldDB" id="A0A974XWW5"/>
<comment type="similarity">
    <text evidence="8 9">Belongs to the TonB-dependent receptor family.</text>
</comment>
<feature type="signal peptide" evidence="10">
    <location>
        <begin position="1"/>
        <end position="31"/>
    </location>
</feature>
<evidence type="ECO:0000256" key="1">
    <source>
        <dbReference type="ARBA" id="ARBA00004571"/>
    </source>
</evidence>
<keyword evidence="10" id="KW-0732">Signal</keyword>
<dbReference type="InterPro" id="IPR000531">
    <property type="entry name" value="Beta-barrel_TonB"/>
</dbReference>
<keyword evidence="6 8" id="KW-0472">Membrane</keyword>
<evidence type="ECO:0000256" key="4">
    <source>
        <dbReference type="ARBA" id="ARBA00022692"/>
    </source>
</evidence>
<accession>A0A974XWW5</accession>
<sequence>MQNNSLLAKSVRLALIAGTAATAFSVPAVFAAEEGADKVERIEVTGSRIKRTDLETSSPVQVTTAEEIKMTGFSRIEDVLNTLPQIEAAETSFLANGATGNATLDLRGLGANRTLVLVNGRRLQPGGINSQAPDVNQIPAALVKRVDVMTGGGASVYGADAVAGVVNFIMDKDFDGIAFNMGASGYQHDNDNKYIQDLMDKKGFEYDSGNTGIDGKSYSMDLTMGSDFAGDKGHATVYAVWRRNDELLQGSRDYSSCALSGSGLSCGGSGNTPNPHFDMYPIVDGEVDYDTNYWGYLDPNGAGFKEDDGYRYNYAPVNHFMRPNERFSFGTFADYEINDHVHPYLELSYMHDRTAGQIAESGTFFNEEFVMDYNNPYLSDLQKQQLQEAFGQTGADQFVMYIGKRNVEGGPRADNLEHSSYRIVVGTEGELTDTWTYDLNYQYASTSSSSVYMNDLLAPKIGPRIGAIGYEDCTGDCLPYNVFTLGGVTAEQAAQLAGVGTQTGLVTQIIYSGFATGDFDFTLPSASSPVAAVVGFERREIEYSRTSDTVYEEGQLLGQGGPSPSLYGSIEVNDLYGELQVPVLDELNFEAGVRWSDYSTSGSDWTYKVAADYTLAEAYKFRASFNRAVRAPNVSELFSSQSIGLWSGNDGCAVEKPTDTPRFSAAQCANTGLTAGQYPVKASPAGQYNQFAGGNPNLEPEEAQTLTLGLVASPFEGFNFSVDYFHIEMEKVIASIGAQRILDNCAKTGDSMFCDNVIRSQAGSLWLGQEGLIVNLQDNIGGRDWEGIDATAGYTMDVGNGTMNFDLNGSYSIKKQIEPILGDAELAYDCSGKVGVDCFAQPKWRHTMKAEYSMDDWSVTAKWRYFGQVDYDGSDDKLLVGKGISSYSFFDLAGSYALTEHLTLRGGINNIFDKEPPMVGNTLATNGNTVAGFYDTLGRFMHISLNAKF</sequence>
<keyword evidence="13" id="KW-0675">Receptor</keyword>
<organism evidence="13 14">
    <name type="scientific">Shewanella cyperi</name>
    <dbReference type="NCBI Taxonomy" id="2814292"/>
    <lineage>
        <taxon>Bacteria</taxon>
        <taxon>Pseudomonadati</taxon>
        <taxon>Pseudomonadota</taxon>
        <taxon>Gammaproteobacteria</taxon>
        <taxon>Alteromonadales</taxon>
        <taxon>Shewanellaceae</taxon>
        <taxon>Shewanella</taxon>
    </lineage>
</organism>
<evidence type="ECO:0000256" key="5">
    <source>
        <dbReference type="ARBA" id="ARBA00023077"/>
    </source>
</evidence>
<feature type="chain" id="PRO_5036940014" evidence="10">
    <location>
        <begin position="32"/>
        <end position="949"/>
    </location>
</feature>